<organism evidence="4 5">
    <name type="scientific">Microbacterium bovistercoris</name>
    <dbReference type="NCBI Taxonomy" id="2293570"/>
    <lineage>
        <taxon>Bacteria</taxon>
        <taxon>Bacillati</taxon>
        <taxon>Actinomycetota</taxon>
        <taxon>Actinomycetes</taxon>
        <taxon>Micrococcales</taxon>
        <taxon>Microbacteriaceae</taxon>
        <taxon>Microbacterium</taxon>
    </lineage>
</organism>
<dbReference type="RefSeq" id="WP_116241615.1">
    <property type="nucleotide sequence ID" value="NZ_QUAB01000037.1"/>
</dbReference>
<evidence type="ECO:0000313" key="4">
    <source>
        <dbReference type="EMBL" id="REJ06198.1"/>
    </source>
</evidence>
<dbReference type="AlphaFoldDB" id="A0A371NUV0"/>
<feature type="region of interest" description="Disordered" evidence="1">
    <location>
        <begin position="303"/>
        <end position="323"/>
    </location>
</feature>
<keyword evidence="5" id="KW-1185">Reference proteome</keyword>
<accession>A0A371NUV0</accession>
<feature type="compositionally biased region" description="Low complexity" evidence="1">
    <location>
        <begin position="305"/>
        <end position="322"/>
    </location>
</feature>
<keyword evidence="2" id="KW-0472">Membrane</keyword>
<sequence length="703" mass="71743">MTATSPTPGLRARARRLIGRLGAVAIVTSLLALPTTASPAAAADDEAEPTVTLEVAPAGAILPEAPLTAGVSVHNDTDAPLTEGVVSLAIGRTPLVDGAALDAWLDEDASTGAFETIATQPTEPVRANEDDVTSVLVPASALTGLAPGVYPLRATLSGATTGTGDELSTWDLTSGSVVVIQAAKPADVSVLVPITATPENGSLLTADELADLTGPDGALTAQLDGVAGTTAILAIDPSIPAAIRALGMSAPTVATDWLARLDALPNDRFALQFGDADAATQAHAGLGDLLGPADLTGLMKSSDFATAAPTPTPTSTPEQAEPVLPDNSVLTDIRNAVPGILWPRGDVTGDDLATFSRYLGDDVVTVLPDSSVDGEAGARATAGGRAVLLTDEDVSERLSAAVVADDPTARDRQIAAAAGHLFLTAAAAPNRPLLIGLDRSEKRSADDLRAAVTAVATSGTGLAGLTAAAPVKVETTATPDETRAAALQTMLDDETRLQAFSSILEQPLALLAPERNQMLRVIGVGVSDKAFPKRVAEHRSQTVDTLGSVGIQDPAPVQLFTSAAPLPVWIRNDLPWPVNLTLITQPSDPRLSVQERTPVQAGAASNTRVTVPVEARVGSGEVEVQFRLTSPTGVPVGAAASATVTVRADWEGIGLGILGGVIVLLLGVGVLRTVLRRRRAREASDADAAETDAAPAASEKESE</sequence>
<dbReference type="Proteomes" id="UP000262172">
    <property type="component" value="Unassembled WGS sequence"/>
</dbReference>
<feature type="transmembrane region" description="Helical" evidence="2">
    <location>
        <begin position="653"/>
        <end position="675"/>
    </location>
</feature>
<dbReference type="EMBL" id="QUAB01000037">
    <property type="protein sequence ID" value="REJ06198.1"/>
    <property type="molecule type" value="Genomic_DNA"/>
</dbReference>
<feature type="region of interest" description="Disordered" evidence="1">
    <location>
        <begin position="681"/>
        <end position="703"/>
    </location>
</feature>
<feature type="signal peptide" evidence="3">
    <location>
        <begin position="1"/>
        <end position="42"/>
    </location>
</feature>
<evidence type="ECO:0000256" key="1">
    <source>
        <dbReference type="SAM" id="MobiDB-lite"/>
    </source>
</evidence>
<name>A0A371NUV0_9MICO</name>
<dbReference type="OrthoDB" id="4985746at2"/>
<proteinExistence type="predicted"/>
<dbReference type="InterPro" id="IPR046112">
    <property type="entry name" value="DUF6049"/>
</dbReference>
<evidence type="ECO:0000313" key="5">
    <source>
        <dbReference type="Proteomes" id="UP000262172"/>
    </source>
</evidence>
<evidence type="ECO:0000256" key="3">
    <source>
        <dbReference type="SAM" id="SignalP"/>
    </source>
</evidence>
<feature type="chain" id="PRO_5016648622" description="2-oxoglutarate dehydrogenase" evidence="3">
    <location>
        <begin position="43"/>
        <end position="703"/>
    </location>
</feature>
<reference evidence="4 5" key="1">
    <citation type="submission" date="2018-08" db="EMBL/GenBank/DDBJ databases">
        <title>Isolation, diversity and antifungal activity of Actinobacteria from cow dung.</title>
        <authorList>
            <person name="Ling L."/>
        </authorList>
    </citation>
    <scope>NUCLEOTIDE SEQUENCE [LARGE SCALE GENOMIC DNA]</scope>
    <source>
        <strain evidence="4 5">NEAU-LLE</strain>
    </source>
</reference>
<keyword evidence="2" id="KW-1133">Transmembrane helix</keyword>
<dbReference type="Pfam" id="PF19516">
    <property type="entry name" value="DUF6049"/>
    <property type="match status" value="1"/>
</dbReference>
<protein>
    <recommendedName>
        <fullName evidence="6">2-oxoglutarate dehydrogenase</fullName>
    </recommendedName>
</protein>
<keyword evidence="2" id="KW-0812">Transmembrane</keyword>
<evidence type="ECO:0000256" key="2">
    <source>
        <dbReference type="SAM" id="Phobius"/>
    </source>
</evidence>
<comment type="caution">
    <text evidence="4">The sequence shown here is derived from an EMBL/GenBank/DDBJ whole genome shotgun (WGS) entry which is preliminary data.</text>
</comment>
<gene>
    <name evidence="4" type="ORF">DY023_06915</name>
</gene>
<keyword evidence="3" id="KW-0732">Signal</keyword>
<evidence type="ECO:0008006" key="6">
    <source>
        <dbReference type="Google" id="ProtNLM"/>
    </source>
</evidence>